<comment type="subcellular location">
    <subcellularLocation>
        <location evidence="1 10">Nucleus</location>
        <location evidence="1 10">Nucleolus</location>
    </subcellularLocation>
</comment>
<evidence type="ECO:0000256" key="7">
    <source>
        <dbReference type="ARBA" id="ARBA00023242"/>
    </source>
</evidence>
<dbReference type="SUPFAM" id="SSF48371">
    <property type="entry name" value="ARM repeat"/>
    <property type="match status" value="1"/>
</dbReference>
<gene>
    <name evidence="13" type="primary">UTP10</name>
    <name evidence="13" type="ORF">A0H81_05433</name>
</gene>
<evidence type="ECO:0000313" key="13">
    <source>
        <dbReference type="EMBL" id="OBZ74951.1"/>
    </source>
</evidence>
<dbReference type="Pfam" id="PF08146">
    <property type="entry name" value="BP28CT"/>
    <property type="match status" value="1"/>
</dbReference>
<dbReference type="OMA" id="NDVMWKQ"/>
<dbReference type="PANTHER" id="PTHR13457">
    <property type="entry name" value="BAP28"/>
    <property type="match status" value="1"/>
</dbReference>
<dbReference type="InterPro" id="IPR000504">
    <property type="entry name" value="RRM_dom"/>
</dbReference>
<dbReference type="GO" id="GO:0034455">
    <property type="term" value="C:t-UTP complex"/>
    <property type="evidence" value="ECO:0007669"/>
    <property type="project" value="TreeGrafter"/>
</dbReference>
<keyword evidence="7 10" id="KW-0539">Nucleus</keyword>
<evidence type="ECO:0000256" key="3">
    <source>
        <dbReference type="ARBA" id="ARBA00015399"/>
    </source>
</evidence>
<comment type="subunit">
    <text evidence="10">Component of the ribosomal small subunit (SSU) processome.</text>
</comment>
<dbReference type="OrthoDB" id="31183at2759"/>
<evidence type="ECO:0000256" key="11">
    <source>
        <dbReference type="SAM" id="MobiDB-lite"/>
    </source>
</evidence>
<dbReference type="GO" id="GO:0030515">
    <property type="term" value="F:snoRNA binding"/>
    <property type="evidence" value="ECO:0007669"/>
    <property type="project" value="TreeGrafter"/>
</dbReference>
<dbReference type="Pfam" id="PF12397">
    <property type="entry name" value="U3snoRNP10"/>
    <property type="match status" value="1"/>
</dbReference>
<evidence type="ECO:0000259" key="12">
    <source>
        <dbReference type="PROSITE" id="PS50102"/>
    </source>
</evidence>
<feature type="region of interest" description="Disordered" evidence="11">
    <location>
        <begin position="1483"/>
        <end position="1503"/>
    </location>
</feature>
<dbReference type="InterPro" id="IPR022125">
    <property type="entry name" value="U3snoRNP10_N"/>
</dbReference>
<protein>
    <recommendedName>
        <fullName evidence="3 10">U3 small nucleolar RNA-associated protein 10</fullName>
    </recommendedName>
</protein>
<dbReference type="GO" id="GO:0032040">
    <property type="term" value="C:small-subunit processome"/>
    <property type="evidence" value="ECO:0007669"/>
    <property type="project" value="TreeGrafter"/>
</dbReference>
<keyword evidence="8 10" id="KW-0687">Ribonucleoprotein</keyword>
<dbReference type="GO" id="GO:0045943">
    <property type="term" value="P:positive regulation of transcription by RNA polymerase I"/>
    <property type="evidence" value="ECO:0007669"/>
    <property type="project" value="TreeGrafter"/>
</dbReference>
<dbReference type="InterPro" id="IPR056473">
    <property type="entry name" value="HEAT_Utp10/HEAT1"/>
</dbReference>
<evidence type="ECO:0000256" key="2">
    <source>
        <dbReference type="ARBA" id="ARBA00010559"/>
    </source>
</evidence>
<dbReference type="EMBL" id="LUGG01000005">
    <property type="protein sequence ID" value="OBZ74951.1"/>
    <property type="molecule type" value="Genomic_DNA"/>
</dbReference>
<dbReference type="InterPro" id="IPR012677">
    <property type="entry name" value="Nucleotide-bd_a/b_plait_sf"/>
</dbReference>
<dbReference type="GO" id="GO:0030686">
    <property type="term" value="C:90S preribosome"/>
    <property type="evidence" value="ECO:0007669"/>
    <property type="project" value="TreeGrafter"/>
</dbReference>
<keyword evidence="4 10" id="KW-0690">Ribosome biogenesis</keyword>
<comment type="function">
    <text evidence="10">Involved in nucleolar processing of pre-18S ribosomal RNA.</text>
</comment>
<keyword evidence="9" id="KW-0694">RNA-binding</keyword>
<dbReference type="SMART" id="SM00360">
    <property type="entry name" value="RRM"/>
    <property type="match status" value="1"/>
</dbReference>
<evidence type="ECO:0000256" key="4">
    <source>
        <dbReference type="ARBA" id="ARBA00022517"/>
    </source>
</evidence>
<reference evidence="13 14" key="1">
    <citation type="submission" date="2016-03" db="EMBL/GenBank/DDBJ databases">
        <title>Whole genome sequencing of Grifola frondosa 9006-11.</title>
        <authorList>
            <person name="Min B."/>
            <person name="Park H."/>
            <person name="Kim J.-G."/>
            <person name="Cho H."/>
            <person name="Oh Y.-L."/>
            <person name="Kong W.-S."/>
            <person name="Choi I.-G."/>
        </authorList>
    </citation>
    <scope>NUCLEOTIDE SEQUENCE [LARGE SCALE GENOMIC DNA]</scope>
    <source>
        <strain evidence="13 14">9006-11</strain>
    </source>
</reference>
<dbReference type="Proteomes" id="UP000092993">
    <property type="component" value="Unassembled WGS sequence"/>
</dbReference>
<keyword evidence="6" id="KW-0677">Repeat</keyword>
<dbReference type="GO" id="GO:0000462">
    <property type="term" value="P:maturation of SSU-rRNA from tricistronic rRNA transcript (SSU-rRNA, 5.8S rRNA, LSU-rRNA)"/>
    <property type="evidence" value="ECO:0007669"/>
    <property type="project" value="TreeGrafter"/>
</dbReference>
<keyword evidence="14" id="KW-1185">Reference proteome</keyword>
<dbReference type="PANTHER" id="PTHR13457:SF1">
    <property type="entry name" value="HEAT REPEAT-CONTAINING PROTEIN 1"/>
    <property type="match status" value="1"/>
</dbReference>
<evidence type="ECO:0000256" key="9">
    <source>
        <dbReference type="PROSITE-ProRule" id="PRU00176"/>
    </source>
</evidence>
<feature type="domain" description="RRM" evidence="12">
    <location>
        <begin position="68"/>
        <end position="221"/>
    </location>
</feature>
<dbReference type="InterPro" id="IPR012954">
    <property type="entry name" value="BP28_C_dom"/>
</dbReference>
<dbReference type="SUPFAM" id="SSF54928">
    <property type="entry name" value="RNA-binding domain, RBD"/>
    <property type="match status" value="1"/>
</dbReference>
<evidence type="ECO:0000256" key="1">
    <source>
        <dbReference type="ARBA" id="ARBA00004604"/>
    </source>
</evidence>
<dbReference type="Pfam" id="PF02985">
    <property type="entry name" value="HEAT"/>
    <property type="match status" value="1"/>
</dbReference>
<keyword evidence="5 10" id="KW-0698">rRNA processing</keyword>
<dbReference type="InterPro" id="IPR040191">
    <property type="entry name" value="UTP10"/>
</dbReference>
<evidence type="ECO:0000313" key="14">
    <source>
        <dbReference type="Proteomes" id="UP000092993"/>
    </source>
</evidence>
<evidence type="ECO:0000256" key="8">
    <source>
        <dbReference type="ARBA" id="ARBA00023274"/>
    </source>
</evidence>
<sequence length="2396" mass="265341">MDATWWPPQGKQSHLARFTSPAQLRSFASTTDHRLGTYSVLHTHCELQQLLFQQSKSRWGIDLTTMPRILFVSGFHPATRARDLAYEFERYGPLVRCDVPAPRNPHANSNPRVASDLPRAQSHLVRELSAFVLRCRRRATPANGFICGPRSIVFFWRAIPFDRSMCAREPPSLNVPSSPLDPCRSYAFVEFRSQRDAEDAYYDMHGRSFEGSRLSIQWAKNPPSSVWRYDRRSPPRAVIVIVLVAPVVGVTETEEIVSVSVSAKEMSAIRREMVIGIGTGGGRARVLSAGEALALKDGIDFIAGMVSSLAAQLAQGASLNSSFLLDNARRKASESYLFSAQEARQHDLDSIHALGVNGFLQLKTLDPSLRSYDRVLFSDAGKAMDRTLQSADVVAELDRNLASFLPLLGPYLMDAPTGKVLEWVNEFNMKDVLKLFLPYHESPHFTKMVTILHIVDQSPFRFLLAHKSTAKPLYRSLLIKEMLRNTDLARFVADLLPAALREGGAGAHRTLIAFHIGTLLEFIAQSKTLDEGIIAFLLPAAMEPLQLAQDPESSVKSTVLQESILGSFLLLAALSQKCHFSAKALKAIVGTVLSCKDRVSPKHLVRTVISVCAPQDDIEKFSSSVVKEILKFRNVDDECKQGMAWVGAEKFLNPLTNGLISRLTDDGAVALLTSILTCSEVPSVVLRHAASKLLQLLMNDIAADSAESMVARRLLSQLHQRHLRVVQQICEDAVKDDDSRREIIEQLVLSLALPGTTSGDRQISDMIVASANADASIRVGAVRDLLKALASENVPVADVEPVKSVLRLCIHDTNSRVLHELYEVGQEQVVPILLQDGETYVISMRDILHGTNAKSSRDIVRLHLTFLDQYFFPAAYEQNAQLAARVIDQLVFPYLLFSKPKHKTTNMVWSILEAGEGNVDKMSIGRHELLGGCVDAVRWEQARHPTGTQKDSADSNVALLTKINMALASKISDNILASNSYLDHFEALLAKLHDANHFARNLSYLILRALLNRLSGEHRIDAAHRALEAMKLDSLEGMGDFMKDVDNLQTFLDDISVGTVVVLKPSSRNTLHRLQVTILAMLPTIPRPVGVTLEWLGDTHMIPADAIEANIRAAHYVQLLRSVYKLSNSSSSLPLLSTHLLRSLFIDLGDDALAFFAGVWLSSHSDGDMDEDWHNHIRHAALRHAASFLEAHCETEHWIDFQTVLPAVIIMLQSPDPHVRGGAVKCIAALVSLSHAKQASAVYAFDTIYGITTSKLQYIEWSDFHAYVSALASCRTHFLHDSDYLRKFHRQHLGQCKSEPKKEAVYKKRVICYLLSHVNACQLPDVKFALLKSLGAVSNEVKSHVLVPTMQSLFNEVTVDGQVALSNSLKRDIFTFLVSSFDSSAASELNDPNKPSWDMFENAVQLCFQNGISGQSFEGCPGAVYTERIISALTMERKSELCRLLIRIGTQEDPGVHECKSLLSHILTEVPLIIHLIVSLQPRSDSTAPPASKRARLDESTNETNNNDLASLTFLVEVLGSKSIFGSLELVSCLLETLSKVHHTHQEAADKRFLEQLLMIAMEKAIPAVQPTISSPGMVRLDTLVEIIRGNDPSAYNEAMVNMHSPASENAQTFHQALLLMASLARVAPDAVLHNVMPIFTFMGSNVFHRDDIYSFRVVQKTIDSIVPILVASLKGAHSPGLDLYIASRALLRVFTDASNHIPRHRRAKFFSHLVDVLGPQEFLPPVCMLLVDKVSNRAVRQSTPEARTSLLLPLTVIEHYSTEQQVSLLVELLQEVHRLVKQDSRVLAQSFLEEPPDDEQGHSVAPSKRRALALLIFCDHALRQLRTTAVARSDRERASSKELLSLLLDLAVLDANEMLNAEVVTAARSAMTSTLDVMSAVDFTAGVLTIVESGIPSAQGGALQLLGDRLTNVAKETRRKLTPCIMKMIEAVQKIISSGSSGVLISSTFHALAAISDTLCTGEEGSLTATTPFVLRAIREQAYTVPAIKALLSFSSRLGPRLIPYLKEIIQECVTVIRYAMDDRADDTVAVTSALSVLQSLLSTIPTFWSDSDLTKVIALYIDTFVSRSHVAMLPLVKTLAKRAPPNILLPTLSTMWSSLTNHRDKVRYIRPAEIDDGLVISLYGAAPRPMILEHLRELSKTFIDGFNFTAGICSKDIEISYIAAFLELVVKLNETAFRPLFRRLFDWAFTGSDSDVARKAIFCRIDAALLDYFKALMVPYTSFVWQPLVELLREYSEGSVQDHALWLSILDTLTKSLSFDEDKVFWRSDKLRQLVSPLVQQSAVCVRLNIVDGRDTLSQCLIATMEAIDDDALLKSMNLDILMHTRSEDSRLRLCSLVCSETLWRAHGDKLLGFVAETSTFIAECAEDDNDSVIREAHKLKAAVEGIAGSIDAL</sequence>
<dbReference type="InterPro" id="IPR035979">
    <property type="entry name" value="RBD_domain_sf"/>
</dbReference>
<proteinExistence type="inferred from homology"/>
<dbReference type="Gene3D" id="3.30.70.330">
    <property type="match status" value="1"/>
</dbReference>
<evidence type="ECO:0000256" key="5">
    <source>
        <dbReference type="ARBA" id="ARBA00022552"/>
    </source>
</evidence>
<dbReference type="InterPro" id="IPR000357">
    <property type="entry name" value="HEAT"/>
</dbReference>
<organism evidence="13 14">
    <name type="scientific">Grifola frondosa</name>
    <name type="common">Maitake</name>
    <name type="synonym">Polyporus frondosus</name>
    <dbReference type="NCBI Taxonomy" id="5627"/>
    <lineage>
        <taxon>Eukaryota</taxon>
        <taxon>Fungi</taxon>
        <taxon>Dikarya</taxon>
        <taxon>Basidiomycota</taxon>
        <taxon>Agaricomycotina</taxon>
        <taxon>Agaricomycetes</taxon>
        <taxon>Polyporales</taxon>
        <taxon>Grifolaceae</taxon>
        <taxon>Grifola</taxon>
    </lineage>
</organism>
<dbReference type="Pfam" id="PF23243">
    <property type="entry name" value="HEAT_HEATR1"/>
    <property type="match status" value="1"/>
</dbReference>
<accession>A0A1C7MDE4</accession>
<dbReference type="SMART" id="SM01036">
    <property type="entry name" value="BP28CT"/>
    <property type="match status" value="1"/>
</dbReference>
<comment type="similarity">
    <text evidence="2 10">Belongs to the HEATR1/UTP10 family.</text>
</comment>
<name>A0A1C7MDE4_GRIFR</name>
<dbReference type="PROSITE" id="PS50102">
    <property type="entry name" value="RRM"/>
    <property type="match status" value="1"/>
</dbReference>
<dbReference type="Pfam" id="PF00076">
    <property type="entry name" value="RRM_1"/>
    <property type="match status" value="1"/>
</dbReference>
<dbReference type="Gene3D" id="1.25.10.10">
    <property type="entry name" value="Leucine-rich Repeat Variant"/>
    <property type="match status" value="2"/>
</dbReference>
<comment type="caution">
    <text evidence="13">The sequence shown here is derived from an EMBL/GenBank/DDBJ whole genome shotgun (WGS) entry which is preliminary data.</text>
</comment>
<evidence type="ECO:0000256" key="6">
    <source>
        <dbReference type="ARBA" id="ARBA00022737"/>
    </source>
</evidence>
<dbReference type="STRING" id="5627.A0A1C7MDE4"/>
<evidence type="ECO:0000256" key="10">
    <source>
        <dbReference type="RuleBase" id="RU367065"/>
    </source>
</evidence>
<dbReference type="InterPro" id="IPR011989">
    <property type="entry name" value="ARM-like"/>
</dbReference>
<dbReference type="InterPro" id="IPR016024">
    <property type="entry name" value="ARM-type_fold"/>
</dbReference>